<proteinExistence type="predicted"/>
<keyword evidence="2" id="KW-1185">Reference proteome</keyword>
<evidence type="ECO:0000313" key="2">
    <source>
        <dbReference type="Proteomes" id="UP001341840"/>
    </source>
</evidence>
<sequence>MRIHAARLAPLAGYGAYEVVRRLRWSPRTFRPVHGSVRRGAGPFGVTNGGGPRLGRQRDYYPCGVWQRPVVGGLTGMTESAGGLCYPRSRSLVVSVGAVDSGQVLIRHRSCLPWTRMMRRHEVSVVSTKETTAPSLPTHCNGLQVIW</sequence>
<gene>
    <name evidence="1" type="ORF">PIB30_090977</name>
</gene>
<reference evidence="1 2" key="1">
    <citation type="journal article" date="2023" name="Plants (Basel)">
        <title>Bridging the Gap: Combining Genomics and Transcriptomics Approaches to Understand Stylosanthes scabra, an Orphan Legume from the Brazilian Caatinga.</title>
        <authorList>
            <person name="Ferreira-Neto J.R.C."/>
            <person name="da Silva M.D."/>
            <person name="Binneck E."/>
            <person name="de Melo N.F."/>
            <person name="da Silva R.H."/>
            <person name="de Melo A.L.T.M."/>
            <person name="Pandolfi V."/>
            <person name="Bustamante F.O."/>
            <person name="Brasileiro-Vidal A.C."/>
            <person name="Benko-Iseppon A.M."/>
        </authorList>
    </citation>
    <scope>NUCLEOTIDE SEQUENCE [LARGE SCALE GENOMIC DNA]</scope>
    <source>
        <tissue evidence="1">Leaves</tissue>
    </source>
</reference>
<protein>
    <submittedName>
        <fullName evidence="1">Uncharacterized protein</fullName>
    </submittedName>
</protein>
<evidence type="ECO:0000313" key="1">
    <source>
        <dbReference type="EMBL" id="MED6140207.1"/>
    </source>
</evidence>
<accession>A0ABU6SUX4</accession>
<dbReference type="Proteomes" id="UP001341840">
    <property type="component" value="Unassembled WGS sequence"/>
</dbReference>
<comment type="caution">
    <text evidence="1">The sequence shown here is derived from an EMBL/GenBank/DDBJ whole genome shotgun (WGS) entry which is preliminary data.</text>
</comment>
<dbReference type="EMBL" id="JASCZI010062203">
    <property type="protein sequence ID" value="MED6140207.1"/>
    <property type="molecule type" value="Genomic_DNA"/>
</dbReference>
<name>A0ABU6SUX4_9FABA</name>
<organism evidence="1 2">
    <name type="scientific">Stylosanthes scabra</name>
    <dbReference type="NCBI Taxonomy" id="79078"/>
    <lineage>
        <taxon>Eukaryota</taxon>
        <taxon>Viridiplantae</taxon>
        <taxon>Streptophyta</taxon>
        <taxon>Embryophyta</taxon>
        <taxon>Tracheophyta</taxon>
        <taxon>Spermatophyta</taxon>
        <taxon>Magnoliopsida</taxon>
        <taxon>eudicotyledons</taxon>
        <taxon>Gunneridae</taxon>
        <taxon>Pentapetalae</taxon>
        <taxon>rosids</taxon>
        <taxon>fabids</taxon>
        <taxon>Fabales</taxon>
        <taxon>Fabaceae</taxon>
        <taxon>Papilionoideae</taxon>
        <taxon>50 kb inversion clade</taxon>
        <taxon>dalbergioids sensu lato</taxon>
        <taxon>Dalbergieae</taxon>
        <taxon>Pterocarpus clade</taxon>
        <taxon>Stylosanthes</taxon>
    </lineage>
</organism>